<evidence type="ECO:0000256" key="6">
    <source>
        <dbReference type="RuleBase" id="RU366034"/>
    </source>
</evidence>
<accession>A0A4S4KPP9</accession>
<keyword evidence="8" id="KW-1185">Reference proteome</keyword>
<protein>
    <recommendedName>
        <fullName evidence="6">Terpene synthase</fullName>
        <ecNumber evidence="6">4.2.3.-</ecNumber>
    </recommendedName>
</protein>
<evidence type="ECO:0000256" key="3">
    <source>
        <dbReference type="ARBA" id="ARBA00022723"/>
    </source>
</evidence>
<evidence type="ECO:0000256" key="4">
    <source>
        <dbReference type="ARBA" id="ARBA00022842"/>
    </source>
</evidence>
<keyword evidence="5 6" id="KW-0456">Lyase</keyword>
<dbReference type="EMBL" id="SGPJ01000046">
    <property type="protein sequence ID" value="THH00556.1"/>
    <property type="molecule type" value="Genomic_DNA"/>
</dbReference>
<evidence type="ECO:0000256" key="2">
    <source>
        <dbReference type="ARBA" id="ARBA00006333"/>
    </source>
</evidence>
<gene>
    <name evidence="7" type="ORF">EW026_g1981</name>
</gene>
<dbReference type="SUPFAM" id="SSF48576">
    <property type="entry name" value="Terpenoid synthases"/>
    <property type="match status" value="1"/>
</dbReference>
<dbReference type="Pfam" id="PF19086">
    <property type="entry name" value="Terpene_syn_C_2"/>
    <property type="match status" value="1"/>
</dbReference>
<dbReference type="GO" id="GO:0010333">
    <property type="term" value="F:terpene synthase activity"/>
    <property type="evidence" value="ECO:0007669"/>
    <property type="project" value="InterPro"/>
</dbReference>
<dbReference type="GO" id="GO:0008299">
    <property type="term" value="P:isoprenoid biosynthetic process"/>
    <property type="evidence" value="ECO:0007669"/>
    <property type="project" value="UniProtKB-ARBA"/>
</dbReference>
<evidence type="ECO:0000313" key="8">
    <source>
        <dbReference type="Proteomes" id="UP000309038"/>
    </source>
</evidence>
<dbReference type="Proteomes" id="UP000309038">
    <property type="component" value="Unassembled WGS sequence"/>
</dbReference>
<evidence type="ECO:0000256" key="5">
    <source>
        <dbReference type="ARBA" id="ARBA00023239"/>
    </source>
</evidence>
<evidence type="ECO:0000256" key="1">
    <source>
        <dbReference type="ARBA" id="ARBA00001946"/>
    </source>
</evidence>
<dbReference type="GO" id="GO:0046872">
    <property type="term" value="F:metal ion binding"/>
    <property type="evidence" value="ECO:0007669"/>
    <property type="project" value="UniProtKB-KW"/>
</dbReference>
<proteinExistence type="inferred from homology"/>
<organism evidence="7 8">
    <name type="scientific">Hermanssonia centrifuga</name>
    <dbReference type="NCBI Taxonomy" id="98765"/>
    <lineage>
        <taxon>Eukaryota</taxon>
        <taxon>Fungi</taxon>
        <taxon>Dikarya</taxon>
        <taxon>Basidiomycota</taxon>
        <taxon>Agaricomycotina</taxon>
        <taxon>Agaricomycetes</taxon>
        <taxon>Polyporales</taxon>
        <taxon>Meruliaceae</taxon>
        <taxon>Hermanssonia</taxon>
    </lineage>
</organism>
<dbReference type="AlphaFoldDB" id="A0A4S4KPP9"/>
<comment type="similarity">
    <text evidence="2 6">Belongs to the terpene synthase family.</text>
</comment>
<comment type="caution">
    <text evidence="7">The sequence shown here is derived from an EMBL/GenBank/DDBJ whole genome shotgun (WGS) entry which is preliminary data.</text>
</comment>
<dbReference type="PANTHER" id="PTHR35201:SF4">
    <property type="entry name" value="BETA-PINACENE SYNTHASE-RELATED"/>
    <property type="match status" value="1"/>
</dbReference>
<name>A0A4S4KPP9_9APHY</name>
<comment type="cofactor">
    <cofactor evidence="1 6">
        <name>Mg(2+)</name>
        <dbReference type="ChEBI" id="CHEBI:18420"/>
    </cofactor>
</comment>
<dbReference type="PANTHER" id="PTHR35201">
    <property type="entry name" value="TERPENE SYNTHASE"/>
    <property type="match status" value="1"/>
</dbReference>
<dbReference type="EC" id="4.2.3.-" evidence="6"/>
<evidence type="ECO:0000313" key="7">
    <source>
        <dbReference type="EMBL" id="THH00556.1"/>
    </source>
</evidence>
<keyword evidence="4 6" id="KW-0460">Magnesium</keyword>
<sequence length="304" mass="34018">MAKTLHSTTHRATTVLLPDLISAIPYAARRNPHTDSVTDASDNWILEKADFSVLQERKFRGIKAGYLSGRSYIDCGPEELRNITDLIGLLFCVDDWSDEFDTAGTKGAVQCIMDTLYHPSTYYSSTVLGIAIHSAVLHETVDRELGNIPILHDYIQLRRDTSACKPLFALIEYGCKINLPDRVIEHPVIIELEDTANDSVSWQNVRNSPLNGTELSLISCIQQDILSFNIEQSKGQTHNLVVVLMHEKDIGYQAAIEQAAKMVRDTIVRFETHRAQLPSWGPERDEIVAKWSKDKGDSESPPAS</sequence>
<dbReference type="InterPro" id="IPR008949">
    <property type="entry name" value="Isoprenoid_synthase_dom_sf"/>
</dbReference>
<reference evidence="7 8" key="1">
    <citation type="submission" date="2019-02" db="EMBL/GenBank/DDBJ databases">
        <title>Genome sequencing of the rare red list fungi Phlebia centrifuga.</title>
        <authorList>
            <person name="Buettner E."/>
            <person name="Kellner H."/>
        </authorList>
    </citation>
    <scope>NUCLEOTIDE SEQUENCE [LARGE SCALE GENOMIC DNA]</scope>
    <source>
        <strain evidence="7 8">DSM 108282</strain>
    </source>
</reference>
<dbReference type="Gene3D" id="1.10.600.10">
    <property type="entry name" value="Farnesyl Diphosphate Synthase"/>
    <property type="match status" value="2"/>
</dbReference>
<dbReference type="InterPro" id="IPR034686">
    <property type="entry name" value="Terpene_cyclase-like_2"/>
</dbReference>
<keyword evidence="3 6" id="KW-0479">Metal-binding</keyword>